<dbReference type="AlphaFoldDB" id="A0AAV9E210"/>
<evidence type="ECO:0000256" key="1">
    <source>
        <dbReference type="SAM" id="MobiDB-lite"/>
    </source>
</evidence>
<dbReference type="Gene3D" id="1.10.510.10">
    <property type="entry name" value="Transferase(Phosphotransferase) domain 1"/>
    <property type="match status" value="1"/>
</dbReference>
<feature type="region of interest" description="Disordered" evidence="1">
    <location>
        <begin position="37"/>
        <end position="65"/>
    </location>
</feature>
<dbReference type="GO" id="GO:0005524">
    <property type="term" value="F:ATP binding"/>
    <property type="evidence" value="ECO:0007669"/>
    <property type="project" value="InterPro"/>
</dbReference>
<dbReference type="Gene3D" id="3.30.200.20">
    <property type="entry name" value="Phosphorylase Kinase, domain 1"/>
    <property type="match status" value="1"/>
</dbReference>
<reference evidence="4" key="2">
    <citation type="submission" date="2023-06" db="EMBL/GenBank/DDBJ databases">
        <authorList>
            <person name="Ma L."/>
            <person name="Liu K.-W."/>
            <person name="Li Z."/>
            <person name="Hsiao Y.-Y."/>
            <person name="Qi Y."/>
            <person name="Fu T."/>
            <person name="Tang G."/>
            <person name="Zhang D."/>
            <person name="Sun W.-H."/>
            <person name="Liu D.-K."/>
            <person name="Li Y."/>
            <person name="Chen G.-Z."/>
            <person name="Liu X.-D."/>
            <person name="Liao X.-Y."/>
            <person name="Jiang Y.-T."/>
            <person name="Yu X."/>
            <person name="Hao Y."/>
            <person name="Huang J."/>
            <person name="Zhao X.-W."/>
            <person name="Ke S."/>
            <person name="Chen Y.-Y."/>
            <person name="Wu W.-L."/>
            <person name="Hsu J.-L."/>
            <person name="Lin Y.-F."/>
            <person name="Huang M.-D."/>
            <person name="Li C.-Y."/>
            <person name="Huang L."/>
            <person name="Wang Z.-W."/>
            <person name="Zhao X."/>
            <person name="Zhong W.-Y."/>
            <person name="Peng D.-H."/>
            <person name="Ahmad S."/>
            <person name="Lan S."/>
            <person name="Zhang J.-S."/>
            <person name="Tsai W.-C."/>
            <person name="Van De Peer Y."/>
            <person name="Liu Z.-J."/>
        </authorList>
    </citation>
    <scope>NUCLEOTIDE SEQUENCE</scope>
    <source>
        <strain evidence="4">CP</strain>
        <tissue evidence="4">Leaves</tissue>
    </source>
</reference>
<dbReference type="PROSITE" id="PS50011">
    <property type="entry name" value="PROTEIN_KINASE_DOM"/>
    <property type="match status" value="1"/>
</dbReference>
<dbReference type="InterPro" id="IPR052451">
    <property type="entry name" value="Ser/Thr_kinase-like"/>
</dbReference>
<dbReference type="PANTHER" id="PTHR48008:SF13">
    <property type="entry name" value="PROTEIN KINASE SUPERFAMILY PROTEIN"/>
    <property type="match status" value="1"/>
</dbReference>
<dbReference type="GO" id="GO:0004672">
    <property type="term" value="F:protein kinase activity"/>
    <property type="evidence" value="ECO:0007669"/>
    <property type="project" value="InterPro"/>
</dbReference>
<keyword evidence="5" id="KW-1185">Reference proteome</keyword>
<feature type="compositionally biased region" description="Basic and acidic residues" evidence="1">
    <location>
        <begin position="50"/>
        <end position="62"/>
    </location>
</feature>
<keyword evidence="2" id="KW-0812">Transmembrane</keyword>
<dbReference type="PANTHER" id="PTHR48008">
    <property type="entry name" value="LEUCINE-RICH REPEAT RECEPTOR-LIKE PROTEIN KINASE IMK3-RELATED"/>
    <property type="match status" value="1"/>
</dbReference>
<protein>
    <submittedName>
        <fullName evidence="4">Kinase-like protein TMKL1</fullName>
    </submittedName>
</protein>
<reference evidence="4" key="1">
    <citation type="journal article" date="2023" name="Nat. Commun.">
        <title>Diploid and tetraploid genomes of Acorus and the evolution of monocots.</title>
        <authorList>
            <person name="Ma L."/>
            <person name="Liu K.W."/>
            <person name="Li Z."/>
            <person name="Hsiao Y.Y."/>
            <person name="Qi Y."/>
            <person name="Fu T."/>
            <person name="Tang G.D."/>
            <person name="Zhang D."/>
            <person name="Sun W.H."/>
            <person name="Liu D.K."/>
            <person name="Li Y."/>
            <person name="Chen G.Z."/>
            <person name="Liu X.D."/>
            <person name="Liao X.Y."/>
            <person name="Jiang Y.T."/>
            <person name="Yu X."/>
            <person name="Hao Y."/>
            <person name="Huang J."/>
            <person name="Zhao X.W."/>
            <person name="Ke S."/>
            <person name="Chen Y.Y."/>
            <person name="Wu W.L."/>
            <person name="Hsu J.L."/>
            <person name="Lin Y.F."/>
            <person name="Huang M.D."/>
            <person name="Li C.Y."/>
            <person name="Huang L."/>
            <person name="Wang Z.W."/>
            <person name="Zhao X."/>
            <person name="Zhong W.Y."/>
            <person name="Peng D.H."/>
            <person name="Ahmad S."/>
            <person name="Lan S."/>
            <person name="Zhang J.S."/>
            <person name="Tsai W.C."/>
            <person name="Van de Peer Y."/>
            <person name="Liu Z.J."/>
        </authorList>
    </citation>
    <scope>NUCLEOTIDE SEQUENCE</scope>
    <source>
        <strain evidence="4">CP</strain>
    </source>
</reference>
<keyword evidence="2" id="KW-1133">Transmembrane helix</keyword>
<feature type="transmembrane region" description="Helical" evidence="2">
    <location>
        <begin position="7"/>
        <end position="29"/>
    </location>
</feature>
<dbReference type="InterPro" id="IPR011009">
    <property type="entry name" value="Kinase-like_dom_sf"/>
</dbReference>
<evidence type="ECO:0000313" key="5">
    <source>
        <dbReference type="Proteomes" id="UP001180020"/>
    </source>
</evidence>
<dbReference type="Pfam" id="PF07714">
    <property type="entry name" value="PK_Tyr_Ser-Thr"/>
    <property type="match status" value="1"/>
</dbReference>
<organism evidence="4 5">
    <name type="scientific">Acorus calamus</name>
    <name type="common">Sweet flag</name>
    <dbReference type="NCBI Taxonomy" id="4465"/>
    <lineage>
        <taxon>Eukaryota</taxon>
        <taxon>Viridiplantae</taxon>
        <taxon>Streptophyta</taxon>
        <taxon>Embryophyta</taxon>
        <taxon>Tracheophyta</taxon>
        <taxon>Spermatophyta</taxon>
        <taxon>Magnoliopsida</taxon>
        <taxon>Liliopsida</taxon>
        <taxon>Acoraceae</taxon>
        <taxon>Acorus</taxon>
    </lineage>
</organism>
<keyword evidence="2" id="KW-0472">Membrane</keyword>
<proteinExistence type="predicted"/>
<dbReference type="SUPFAM" id="SSF56112">
    <property type="entry name" value="Protein kinase-like (PK-like)"/>
    <property type="match status" value="1"/>
</dbReference>
<sequence>MESQRRLKIILIAVSTTLFAILLFVIYLYRKRSSLASPDSENKQKKKKNRDSSDPDNKTHSDEEAEDLIHFPGGEDLTVQDILDAPGEVVGKSSYGTLYRATFRGGSTTALLRFLRPACAGRTDEILPAIRLLGSLSHPNLVPLTAFYVGPRGEKLLVHPFFHSVTLSHFLREGKTESHRWETIHRIAIGIARGLEHLHWGRSRPIVHGNLRSKNVVLIGSGGGGGGDRRACLSEFGLHLLLNATAGQEMLESSAMQGYKAPELIKMREATRESDVYSLGVVLLEMLTRKEDLGLPVSVRNRRRSDEAAAPPEEEGPLMFFQLAMACCSPSPRLRPDARHVVRKLEEIGR</sequence>
<name>A0AAV9E210_ACOCL</name>
<dbReference type="Proteomes" id="UP001180020">
    <property type="component" value="Unassembled WGS sequence"/>
</dbReference>
<dbReference type="InterPro" id="IPR000719">
    <property type="entry name" value="Prot_kinase_dom"/>
</dbReference>
<keyword evidence="4" id="KW-0808">Transferase</keyword>
<gene>
    <name evidence="4" type="primary">TMKL1</name>
    <name evidence="4" type="ORF">QJS10_CPA10g00952</name>
</gene>
<evidence type="ECO:0000259" key="3">
    <source>
        <dbReference type="PROSITE" id="PS50011"/>
    </source>
</evidence>
<evidence type="ECO:0000256" key="2">
    <source>
        <dbReference type="SAM" id="Phobius"/>
    </source>
</evidence>
<keyword evidence="4" id="KW-0418">Kinase</keyword>
<accession>A0AAV9E210</accession>
<dbReference type="InterPro" id="IPR001245">
    <property type="entry name" value="Ser-Thr/Tyr_kinase_cat_dom"/>
</dbReference>
<feature type="domain" description="Protein kinase" evidence="3">
    <location>
        <begin position="84"/>
        <end position="348"/>
    </location>
</feature>
<dbReference type="EMBL" id="JAUJYO010000010">
    <property type="protein sequence ID" value="KAK1306930.1"/>
    <property type="molecule type" value="Genomic_DNA"/>
</dbReference>
<evidence type="ECO:0000313" key="4">
    <source>
        <dbReference type="EMBL" id="KAK1306930.1"/>
    </source>
</evidence>
<comment type="caution">
    <text evidence="4">The sequence shown here is derived from an EMBL/GenBank/DDBJ whole genome shotgun (WGS) entry which is preliminary data.</text>
</comment>